<evidence type="ECO:0000259" key="7">
    <source>
        <dbReference type="Pfam" id="PF21982"/>
    </source>
</evidence>
<dbReference type="PANTHER" id="PTHR33602">
    <property type="entry name" value="REGULATORY PROTEIN RECX FAMILY PROTEIN"/>
    <property type="match status" value="1"/>
</dbReference>
<name>R0HZH7_9BRAS</name>
<dbReference type="KEGG" id="crb:17891475"/>
<sequence length="337" mass="38422">MLKQGFRLSIGIQHRVFFIPWVKKSHSAPRILCSEQREHYSSGLVKYVPKKSRKIGEDLTSQPFVDSSEKGIHAGGLDHNVLGSLLKCNSEEATERTLSGLKDTHVAGSYMNVVSGDDSDEELEESSNEVTSRGYKSTRQLKQAYDQVRIHMEAEQAKSSKDACKTTQEAENSAIRYLGLRAYSVAELKKKLIGKKYPLEIVDSVINDFQIRGYINDKLYAESFSRSRWSSLSWGPRRIKQALFKKGISNEDSEMAIKLVFEKGQCKEGDEEEEPKHGLSKEAVDQLFVQASKRWLQGRDLPIDTRKARVIRWLQYRGFNWGVVSQLLKRLECTHES</sequence>
<dbReference type="EMBL" id="KB870807">
    <property type="protein sequence ID" value="EOA30980.1"/>
    <property type="molecule type" value="Genomic_DNA"/>
</dbReference>
<accession>R0HZH7</accession>
<evidence type="ECO:0000313" key="8">
    <source>
        <dbReference type="EMBL" id="EOA30980.1"/>
    </source>
</evidence>
<gene>
    <name evidence="8" type="ORF">CARUB_v10014125mg</name>
</gene>
<dbReference type="Gene3D" id="1.10.10.10">
    <property type="entry name" value="Winged helix-like DNA-binding domain superfamily/Winged helix DNA-binding domain"/>
    <property type="match status" value="2"/>
</dbReference>
<evidence type="ECO:0000259" key="6">
    <source>
        <dbReference type="Pfam" id="PF21981"/>
    </source>
</evidence>
<evidence type="ECO:0000313" key="9">
    <source>
        <dbReference type="Proteomes" id="UP000029121"/>
    </source>
</evidence>
<dbReference type="InterPro" id="IPR036388">
    <property type="entry name" value="WH-like_DNA-bd_sf"/>
</dbReference>
<dbReference type="InterPro" id="IPR003783">
    <property type="entry name" value="Regulatory_RecX"/>
</dbReference>
<dbReference type="Pfam" id="PF21982">
    <property type="entry name" value="RecX_HTH1"/>
    <property type="match status" value="1"/>
</dbReference>
<dbReference type="Pfam" id="PF02631">
    <property type="entry name" value="RecX_HTH2"/>
    <property type="match status" value="1"/>
</dbReference>
<proteinExistence type="inferred from homology"/>
<dbReference type="PANTHER" id="PTHR33602:SF1">
    <property type="entry name" value="REGULATORY PROTEIN RECX FAMILY PROTEIN"/>
    <property type="match status" value="1"/>
</dbReference>
<evidence type="ECO:0000256" key="4">
    <source>
        <dbReference type="ARBA" id="ARBA00022490"/>
    </source>
</evidence>
<dbReference type="AlphaFoldDB" id="R0HZH7"/>
<feature type="domain" description="RecX second three-helical" evidence="5">
    <location>
        <begin position="216"/>
        <end position="256"/>
    </location>
</feature>
<evidence type="ECO:0000256" key="2">
    <source>
        <dbReference type="ARBA" id="ARBA00009695"/>
    </source>
</evidence>
<feature type="domain" description="RecX third three-helical" evidence="6">
    <location>
        <begin position="284"/>
        <end position="328"/>
    </location>
</feature>
<evidence type="ECO:0000256" key="1">
    <source>
        <dbReference type="ARBA" id="ARBA00004496"/>
    </source>
</evidence>
<dbReference type="HAMAP" id="MF_01114">
    <property type="entry name" value="RecX"/>
    <property type="match status" value="1"/>
</dbReference>
<reference evidence="9" key="1">
    <citation type="journal article" date="2013" name="Nat. Genet.">
        <title>The Capsella rubella genome and the genomic consequences of rapid mating system evolution.</title>
        <authorList>
            <person name="Slotte T."/>
            <person name="Hazzouri K.M."/>
            <person name="Agren J.A."/>
            <person name="Koenig D."/>
            <person name="Maumus F."/>
            <person name="Guo Y.L."/>
            <person name="Steige K."/>
            <person name="Platts A.E."/>
            <person name="Escobar J.S."/>
            <person name="Newman L.K."/>
            <person name="Wang W."/>
            <person name="Mandakova T."/>
            <person name="Vello E."/>
            <person name="Smith L.M."/>
            <person name="Henz S.R."/>
            <person name="Steffen J."/>
            <person name="Takuno S."/>
            <person name="Brandvain Y."/>
            <person name="Coop G."/>
            <person name="Andolfatto P."/>
            <person name="Hu T.T."/>
            <person name="Blanchette M."/>
            <person name="Clark R.M."/>
            <person name="Quesneville H."/>
            <person name="Nordborg M."/>
            <person name="Gaut B.S."/>
            <person name="Lysak M.A."/>
            <person name="Jenkins J."/>
            <person name="Grimwood J."/>
            <person name="Chapman J."/>
            <person name="Prochnik S."/>
            <person name="Shu S."/>
            <person name="Rokhsar D."/>
            <person name="Schmutz J."/>
            <person name="Weigel D."/>
            <person name="Wright S.I."/>
        </authorList>
    </citation>
    <scope>NUCLEOTIDE SEQUENCE [LARGE SCALE GENOMIC DNA]</scope>
    <source>
        <strain evidence="9">cv. Monte Gargano</strain>
    </source>
</reference>
<dbReference type="Pfam" id="PF21981">
    <property type="entry name" value="RecX_HTH3"/>
    <property type="match status" value="1"/>
</dbReference>
<keyword evidence="4" id="KW-0963">Cytoplasm</keyword>
<dbReference type="InterPro" id="IPR053924">
    <property type="entry name" value="RecX_HTH_2nd"/>
</dbReference>
<comment type="similarity">
    <text evidence="2">Belongs to the RecX family.</text>
</comment>
<dbReference type="OrthoDB" id="543346at2759"/>
<dbReference type="STRING" id="81985.R0HZH7"/>
<dbReference type="eggNOG" id="KOG0017">
    <property type="taxonomic scope" value="Eukaryota"/>
</dbReference>
<comment type="subcellular location">
    <subcellularLocation>
        <location evidence="1">Cytoplasm</location>
    </subcellularLocation>
</comment>
<protein>
    <recommendedName>
        <fullName evidence="3">Regulatory protein RecX</fullName>
    </recommendedName>
</protein>
<dbReference type="Proteomes" id="UP000029121">
    <property type="component" value="Unassembled WGS sequence"/>
</dbReference>
<evidence type="ECO:0000256" key="3">
    <source>
        <dbReference type="ARBA" id="ARBA00018111"/>
    </source>
</evidence>
<organism evidence="8 9">
    <name type="scientific">Capsella rubella</name>
    <dbReference type="NCBI Taxonomy" id="81985"/>
    <lineage>
        <taxon>Eukaryota</taxon>
        <taxon>Viridiplantae</taxon>
        <taxon>Streptophyta</taxon>
        <taxon>Embryophyta</taxon>
        <taxon>Tracheophyta</taxon>
        <taxon>Spermatophyta</taxon>
        <taxon>Magnoliopsida</taxon>
        <taxon>eudicotyledons</taxon>
        <taxon>Gunneridae</taxon>
        <taxon>Pentapetalae</taxon>
        <taxon>rosids</taxon>
        <taxon>malvids</taxon>
        <taxon>Brassicales</taxon>
        <taxon>Brassicaceae</taxon>
        <taxon>Camelineae</taxon>
        <taxon>Capsella</taxon>
    </lineage>
</organism>
<dbReference type="InterPro" id="IPR053925">
    <property type="entry name" value="RecX_HTH_3rd"/>
</dbReference>
<keyword evidence="9" id="KW-1185">Reference proteome</keyword>
<dbReference type="InterPro" id="IPR053926">
    <property type="entry name" value="RecX_HTH_1st"/>
</dbReference>
<feature type="domain" description="RecX first three-helical" evidence="7">
    <location>
        <begin position="172"/>
        <end position="207"/>
    </location>
</feature>
<evidence type="ECO:0000259" key="5">
    <source>
        <dbReference type="Pfam" id="PF02631"/>
    </source>
</evidence>
<dbReference type="GO" id="GO:0006282">
    <property type="term" value="P:regulation of DNA repair"/>
    <property type="evidence" value="ECO:0007669"/>
    <property type="project" value="InterPro"/>
</dbReference>
<dbReference type="GO" id="GO:0005737">
    <property type="term" value="C:cytoplasm"/>
    <property type="evidence" value="ECO:0007669"/>
    <property type="project" value="UniProtKB-SubCell"/>
</dbReference>